<dbReference type="Gene3D" id="1.10.1060.10">
    <property type="entry name" value="Alpha-helical ferredoxin"/>
    <property type="match status" value="1"/>
</dbReference>
<keyword evidence="4" id="KW-0408">Iron</keyword>
<keyword evidence="6" id="KW-0472">Membrane</keyword>
<name>A0A4R6TG79_9FLAO</name>
<dbReference type="PROSITE" id="PS51379">
    <property type="entry name" value="4FE4S_FER_2"/>
    <property type="match status" value="1"/>
</dbReference>
<dbReference type="Gene3D" id="1.20.950.20">
    <property type="entry name" value="Transmembrane di-heme cytochromes, Chain C"/>
    <property type="match status" value="1"/>
</dbReference>
<dbReference type="PROSITE" id="PS00198">
    <property type="entry name" value="4FE4S_FER_1"/>
    <property type="match status" value="2"/>
</dbReference>
<dbReference type="InterPro" id="IPR051460">
    <property type="entry name" value="HdrC_iron-sulfur_subunit"/>
</dbReference>
<evidence type="ECO:0000256" key="3">
    <source>
        <dbReference type="ARBA" id="ARBA00023002"/>
    </source>
</evidence>
<keyword evidence="6" id="KW-1133">Transmembrane helix</keyword>
<dbReference type="EMBL" id="SNYH01000003">
    <property type="protein sequence ID" value="TDQ27699.1"/>
    <property type="molecule type" value="Genomic_DNA"/>
</dbReference>
<dbReference type="RefSeq" id="WP_243743947.1">
    <property type="nucleotide sequence ID" value="NZ_SNYH01000003.1"/>
</dbReference>
<dbReference type="SUPFAM" id="SSF46548">
    <property type="entry name" value="alpha-helical ferredoxin"/>
    <property type="match status" value="1"/>
</dbReference>
<evidence type="ECO:0000259" key="7">
    <source>
        <dbReference type="PROSITE" id="PS51379"/>
    </source>
</evidence>
<feature type="domain" description="4Fe-4S ferredoxin-type" evidence="7">
    <location>
        <begin position="298"/>
        <end position="329"/>
    </location>
</feature>
<dbReference type="GO" id="GO:0051539">
    <property type="term" value="F:4 iron, 4 sulfur cluster binding"/>
    <property type="evidence" value="ECO:0007669"/>
    <property type="project" value="UniProtKB-KW"/>
</dbReference>
<comment type="caution">
    <text evidence="8">The sequence shown here is derived from an EMBL/GenBank/DDBJ whole genome shotgun (WGS) entry which is preliminary data.</text>
</comment>
<dbReference type="InterPro" id="IPR009051">
    <property type="entry name" value="Helical_ferredxn"/>
</dbReference>
<dbReference type="Proteomes" id="UP000295390">
    <property type="component" value="Unassembled WGS sequence"/>
</dbReference>
<sequence>MEKYVPNIFFALILIAGIGYFVMNVRKLIRNIKLGKDIDRNDRKPERWKNMAKIALGQYKMVRRPISGILHIIVYVGFILINIELLEIVIDGLFGTHRVFQPIIGDALYGFLIGSFEILAFLVLVAVTVFWFRRNIEKVKRFWNKEMKGWPRNDGNIILYFEMVLMSLFLVMNATDIHFQEAGVGNVISQIIAPWFEGFSPEALHVIEKTAWWLHIVGILVFLNYLYYSKHLHILLAFPNTFFANLNPKGQFNNLAAVTKEVKMMMDPDADPYAMPEEGAEEGEPEKFGASDVTDLNWVQLMNAYTCTECGRCTSACPANLTGKELSPRAIMMKTRDRIEEVGKNIDANGGEFVDDGKQLLNDYITPEELWACTSCNACVQECPVSIDPLSIIMDMRRYLVMEESAAPQELNMMMTNIENNGAPWQYSQMDRLNWKDEE</sequence>
<dbReference type="InterPro" id="IPR036197">
    <property type="entry name" value="NarG-like_sf"/>
</dbReference>
<dbReference type="GO" id="GO:0046872">
    <property type="term" value="F:metal ion binding"/>
    <property type="evidence" value="ECO:0007669"/>
    <property type="project" value="UniProtKB-KW"/>
</dbReference>
<feature type="transmembrane region" description="Helical" evidence="6">
    <location>
        <begin position="210"/>
        <end position="228"/>
    </location>
</feature>
<dbReference type="AlphaFoldDB" id="A0A4R6TG79"/>
<dbReference type="GO" id="GO:0005886">
    <property type="term" value="C:plasma membrane"/>
    <property type="evidence" value="ECO:0007669"/>
    <property type="project" value="TreeGrafter"/>
</dbReference>
<dbReference type="Pfam" id="PF13187">
    <property type="entry name" value="Fer4_9"/>
    <property type="match status" value="1"/>
</dbReference>
<protein>
    <submittedName>
        <fullName evidence="8">4Fe-4S dicluster protein</fullName>
    </submittedName>
</protein>
<gene>
    <name evidence="8" type="ORF">DFQ07_1550</name>
</gene>
<dbReference type="PANTHER" id="PTHR43255:SF1">
    <property type="entry name" value="IRON-SULFUR-BINDING OXIDOREDUCTASE FADF-RELATED"/>
    <property type="match status" value="1"/>
</dbReference>
<dbReference type="GO" id="GO:0016491">
    <property type="term" value="F:oxidoreductase activity"/>
    <property type="evidence" value="ECO:0007669"/>
    <property type="project" value="UniProtKB-KW"/>
</dbReference>
<evidence type="ECO:0000256" key="5">
    <source>
        <dbReference type="ARBA" id="ARBA00023014"/>
    </source>
</evidence>
<feature type="transmembrane region" description="Helical" evidence="6">
    <location>
        <begin position="110"/>
        <end position="132"/>
    </location>
</feature>
<evidence type="ECO:0000256" key="6">
    <source>
        <dbReference type="SAM" id="Phobius"/>
    </source>
</evidence>
<organism evidence="8 9">
    <name type="scientific">Tenacibaculum caenipelagi</name>
    <dbReference type="NCBI Taxonomy" id="1325435"/>
    <lineage>
        <taxon>Bacteria</taxon>
        <taxon>Pseudomonadati</taxon>
        <taxon>Bacteroidota</taxon>
        <taxon>Flavobacteriia</taxon>
        <taxon>Flavobacteriales</taxon>
        <taxon>Flavobacteriaceae</taxon>
        <taxon>Tenacibaculum</taxon>
    </lineage>
</organism>
<dbReference type="InterPro" id="IPR017896">
    <property type="entry name" value="4Fe4S_Fe-S-bd"/>
</dbReference>
<proteinExistence type="predicted"/>
<accession>A0A4R6TG79</accession>
<dbReference type="InterPro" id="IPR017900">
    <property type="entry name" value="4Fe4S_Fe_S_CS"/>
</dbReference>
<reference evidence="8 9" key="1">
    <citation type="submission" date="2019-03" db="EMBL/GenBank/DDBJ databases">
        <title>Genomic Encyclopedia of Type Strains, Phase III (KMG-III): the genomes of soil and plant-associated and newly described type strains.</title>
        <authorList>
            <person name="Whitman W."/>
        </authorList>
    </citation>
    <scope>NUCLEOTIDE SEQUENCE [LARGE SCALE GENOMIC DNA]</scope>
    <source>
        <strain evidence="8 9">CECT 8283</strain>
    </source>
</reference>
<feature type="transmembrane region" description="Helical" evidence="6">
    <location>
        <begin position="69"/>
        <end position="90"/>
    </location>
</feature>
<feature type="transmembrane region" description="Helical" evidence="6">
    <location>
        <begin position="153"/>
        <end position="172"/>
    </location>
</feature>
<evidence type="ECO:0000313" key="8">
    <source>
        <dbReference type="EMBL" id="TDQ27699.1"/>
    </source>
</evidence>
<keyword evidence="1" id="KW-0004">4Fe-4S</keyword>
<evidence type="ECO:0000313" key="9">
    <source>
        <dbReference type="Proteomes" id="UP000295390"/>
    </source>
</evidence>
<dbReference type="SUPFAM" id="SSF103501">
    <property type="entry name" value="Respiratory nitrate reductase 1 gamma chain"/>
    <property type="match status" value="1"/>
</dbReference>
<keyword evidence="3" id="KW-0560">Oxidoreductase</keyword>
<evidence type="ECO:0000256" key="4">
    <source>
        <dbReference type="ARBA" id="ARBA00023004"/>
    </source>
</evidence>
<evidence type="ECO:0000256" key="1">
    <source>
        <dbReference type="ARBA" id="ARBA00022485"/>
    </source>
</evidence>
<dbReference type="PANTHER" id="PTHR43255">
    <property type="entry name" value="IRON-SULFUR-BINDING OXIDOREDUCTASE FADF-RELATED-RELATED"/>
    <property type="match status" value="1"/>
</dbReference>
<keyword evidence="5" id="KW-0411">Iron-sulfur</keyword>
<feature type="transmembrane region" description="Helical" evidence="6">
    <location>
        <begin position="6"/>
        <end position="23"/>
    </location>
</feature>
<keyword evidence="2" id="KW-0479">Metal-binding</keyword>
<evidence type="ECO:0000256" key="2">
    <source>
        <dbReference type="ARBA" id="ARBA00022723"/>
    </source>
</evidence>
<keyword evidence="9" id="KW-1185">Reference proteome</keyword>
<keyword evidence="6" id="KW-0812">Transmembrane</keyword>